<comment type="caution">
    <text evidence="2">The sequence shown here is derived from an EMBL/GenBank/DDBJ whole genome shotgun (WGS) entry which is preliminary data.</text>
</comment>
<dbReference type="Proteomes" id="UP001595547">
    <property type="component" value="Unassembled WGS sequence"/>
</dbReference>
<proteinExistence type="predicted"/>
<reference evidence="3" key="1">
    <citation type="journal article" date="2019" name="Int. J. Syst. Evol. Microbiol.">
        <title>The Global Catalogue of Microorganisms (GCM) 10K type strain sequencing project: providing services to taxonomists for standard genome sequencing and annotation.</title>
        <authorList>
            <consortium name="The Broad Institute Genomics Platform"/>
            <consortium name="The Broad Institute Genome Sequencing Center for Infectious Disease"/>
            <person name="Wu L."/>
            <person name="Ma J."/>
        </authorList>
    </citation>
    <scope>NUCLEOTIDE SEQUENCE [LARGE SCALE GENOMIC DNA]</scope>
    <source>
        <strain evidence="3">KCTC 52039</strain>
    </source>
</reference>
<name>A0ABV7J196_9RHOB</name>
<dbReference type="EMBL" id="JBHRTO010000002">
    <property type="protein sequence ID" value="MFC3182539.1"/>
    <property type="molecule type" value="Genomic_DNA"/>
</dbReference>
<dbReference type="RefSeq" id="WP_380074201.1">
    <property type="nucleotide sequence ID" value="NZ_JBHRTO010000002.1"/>
</dbReference>
<evidence type="ECO:0000313" key="3">
    <source>
        <dbReference type="Proteomes" id="UP001595547"/>
    </source>
</evidence>
<organism evidence="2 3">
    <name type="scientific">Cypionkella sinensis</name>
    <dbReference type="NCBI Taxonomy" id="1756043"/>
    <lineage>
        <taxon>Bacteria</taxon>
        <taxon>Pseudomonadati</taxon>
        <taxon>Pseudomonadota</taxon>
        <taxon>Alphaproteobacteria</taxon>
        <taxon>Rhodobacterales</taxon>
        <taxon>Paracoccaceae</taxon>
        <taxon>Cypionkella</taxon>
    </lineage>
</organism>
<evidence type="ECO:0000256" key="1">
    <source>
        <dbReference type="SAM" id="Coils"/>
    </source>
</evidence>
<protein>
    <submittedName>
        <fullName evidence="2">Uncharacterized protein</fullName>
    </submittedName>
</protein>
<accession>A0ABV7J196</accession>
<feature type="coiled-coil region" evidence="1">
    <location>
        <begin position="331"/>
        <end position="386"/>
    </location>
</feature>
<gene>
    <name evidence="2" type="ORF">ACFOGH_16195</name>
</gene>
<sequence length="536" mass="59201">MATSFADALTPLARTMPRAARSIEILRVSAQLDGDGFDASANRARAAVLKWASKRAGAVLPKDAWEQRDFDLMAGGRNSTAVRISNDEMDLWALRAEDPDKTVAGRIWSTEVVIGGEAGKRPHLSLRLIVSTNEADFRIEPHVPGTVLQMIEAPGLIRGARPLLAVPRLIQSENDAEDLCDHLEDPDRRLPVFVIVTPDDGGPPPINDVELAKATAGLARVVRIPEAFSRVLTNRFGRYRSVFNGGVRVYMAGFSAADDPYGHRLFLGDALRIAGAANACVNWLRTVAADTSIATTRLGKEVLEFSSVRTASHRIKAQDKSDRAAPDAELLETAQQLIDSLEKQIVEKTGEIDAYLDLSEASEARALAAEQENRALLFKVKQLKEALAKGGETPTLEPPMPLVWGDFLDWFDNTYPDRVLMTPAARRMVKSPEYENVELVARVVTWLATVQHEIRQAGGGSLRDMPVESGILNSPCGGDTYRAEWKGRSYDLDWHVKTGGNSRDPKRCLRIYYFWEPELQQTVIDHLPSHRHTNAT</sequence>
<keyword evidence="3" id="KW-1185">Reference proteome</keyword>
<keyword evidence="1" id="KW-0175">Coiled coil</keyword>
<evidence type="ECO:0000313" key="2">
    <source>
        <dbReference type="EMBL" id="MFC3182539.1"/>
    </source>
</evidence>